<keyword evidence="1" id="KW-0472">Membrane</keyword>
<sequence length="329" mass="37328">MPTYPFDVSQFADACGVDLTNSAVSSTFKSLVNVPEFAIFKLIVLIMPAAVLAFIAFACTLFVRRHRSSNAIPFIGIFASLLSFLTGAAGLALVIVTFWKGLNVLEKNIEGLSHQWGPSIYLVGVGSGCILFTLVCFTISIFSRRPDSYDKETIRMDDYNDKNVQVHAIAANNVAYDASATAYLNTPAKRDSFEYNNQATSLKSPAYPSYYQQANYQQEPQSGCQPAMYQPQVEYNLQDVYNAYEQRDAYKKQDMYNPQDNYNHQDVYNSPQAQYKQADHYDAYAGQDTYQQDNYHSPNAYSQPHEAYQQQGSYYHQNTYKQQHNANYF</sequence>
<keyword evidence="1" id="KW-1133">Transmembrane helix</keyword>
<accession>A0A367ITJ8</accession>
<dbReference type="OrthoDB" id="2274012at2759"/>
<gene>
    <name evidence="2" type="ORF">CU098_004585</name>
</gene>
<comment type="caution">
    <text evidence="2">The sequence shown here is derived from an EMBL/GenBank/DDBJ whole genome shotgun (WGS) entry which is preliminary data.</text>
</comment>
<reference evidence="2 3" key="1">
    <citation type="journal article" date="2018" name="G3 (Bethesda)">
        <title>Phylogenetic and Phylogenomic Definition of Rhizopus Species.</title>
        <authorList>
            <person name="Gryganskyi A.P."/>
            <person name="Golan J."/>
            <person name="Dolatabadi S."/>
            <person name="Mondo S."/>
            <person name="Robb S."/>
            <person name="Idnurm A."/>
            <person name="Muszewska A."/>
            <person name="Steczkiewicz K."/>
            <person name="Masonjones S."/>
            <person name="Liao H.L."/>
            <person name="Gajdeczka M.T."/>
            <person name="Anike F."/>
            <person name="Vuek A."/>
            <person name="Anishchenko I.M."/>
            <person name="Voigt K."/>
            <person name="de Hoog G.S."/>
            <person name="Smith M.E."/>
            <person name="Heitman J."/>
            <person name="Vilgalys R."/>
            <person name="Stajich J.E."/>
        </authorList>
    </citation>
    <scope>NUCLEOTIDE SEQUENCE [LARGE SCALE GENOMIC DNA]</scope>
    <source>
        <strain evidence="2 3">LSU 92-RS-03</strain>
    </source>
</reference>
<keyword evidence="1" id="KW-0812">Transmembrane</keyword>
<feature type="transmembrane region" description="Helical" evidence="1">
    <location>
        <begin position="119"/>
        <end position="142"/>
    </location>
</feature>
<organism evidence="2 3">
    <name type="scientific">Rhizopus stolonifer</name>
    <name type="common">Rhizopus nigricans</name>
    <dbReference type="NCBI Taxonomy" id="4846"/>
    <lineage>
        <taxon>Eukaryota</taxon>
        <taxon>Fungi</taxon>
        <taxon>Fungi incertae sedis</taxon>
        <taxon>Mucoromycota</taxon>
        <taxon>Mucoromycotina</taxon>
        <taxon>Mucoromycetes</taxon>
        <taxon>Mucorales</taxon>
        <taxon>Mucorineae</taxon>
        <taxon>Rhizopodaceae</taxon>
        <taxon>Rhizopus</taxon>
    </lineage>
</organism>
<evidence type="ECO:0000313" key="3">
    <source>
        <dbReference type="Proteomes" id="UP000253551"/>
    </source>
</evidence>
<dbReference type="EMBL" id="PJQM01005714">
    <property type="protein sequence ID" value="RCH81007.1"/>
    <property type="molecule type" value="Genomic_DNA"/>
</dbReference>
<dbReference type="AlphaFoldDB" id="A0A367ITJ8"/>
<protein>
    <submittedName>
        <fullName evidence="2">Uncharacterized protein</fullName>
    </submittedName>
</protein>
<feature type="transmembrane region" description="Helical" evidence="1">
    <location>
        <begin position="75"/>
        <end position="99"/>
    </location>
</feature>
<feature type="transmembrane region" description="Helical" evidence="1">
    <location>
        <begin position="38"/>
        <end position="63"/>
    </location>
</feature>
<dbReference type="Proteomes" id="UP000253551">
    <property type="component" value="Unassembled WGS sequence"/>
</dbReference>
<keyword evidence="3" id="KW-1185">Reference proteome</keyword>
<dbReference type="Gene3D" id="1.20.140.150">
    <property type="match status" value="1"/>
</dbReference>
<name>A0A367ITJ8_RHIST</name>
<evidence type="ECO:0000256" key="1">
    <source>
        <dbReference type="SAM" id="Phobius"/>
    </source>
</evidence>
<proteinExistence type="predicted"/>
<evidence type="ECO:0000313" key="2">
    <source>
        <dbReference type="EMBL" id="RCH81007.1"/>
    </source>
</evidence>